<keyword evidence="1" id="KW-0812">Transmembrane</keyword>
<dbReference type="STRING" id="1120976.SAMN03080606_02366"/>
<sequence length="165" mass="18716">MDNMPLNVVILGSIPESILVMALGLVMIGIKPSWRRLIIAAVIQGIIAYFVRRDVPFGVHVLYLYASFVFLTWLIVKVPFITSVFSNLLGVVLNSLVEGLYSIIALGLLDISFGEIMSRSWLRILIFTPKLLILLGILYLCIKYKFTLEEEFKVIKNFKGREDSF</sequence>
<organism evidence="2 3">
    <name type="scientific">Alkaliphilus peptidifermentans DSM 18978</name>
    <dbReference type="NCBI Taxonomy" id="1120976"/>
    <lineage>
        <taxon>Bacteria</taxon>
        <taxon>Bacillati</taxon>
        <taxon>Bacillota</taxon>
        <taxon>Clostridia</taxon>
        <taxon>Peptostreptococcales</taxon>
        <taxon>Natronincolaceae</taxon>
        <taxon>Alkaliphilus</taxon>
    </lineage>
</organism>
<evidence type="ECO:0000313" key="2">
    <source>
        <dbReference type="EMBL" id="SCY74256.1"/>
    </source>
</evidence>
<feature type="transmembrane region" description="Helical" evidence="1">
    <location>
        <begin position="121"/>
        <end position="142"/>
    </location>
</feature>
<feature type="transmembrane region" description="Helical" evidence="1">
    <location>
        <begin position="88"/>
        <end position="109"/>
    </location>
</feature>
<keyword evidence="3" id="KW-1185">Reference proteome</keyword>
<proteinExistence type="predicted"/>
<evidence type="ECO:0000313" key="3">
    <source>
        <dbReference type="Proteomes" id="UP000198636"/>
    </source>
</evidence>
<keyword evidence="1" id="KW-1133">Transmembrane helix</keyword>
<name>A0A1G5IDT9_9FIRM</name>
<dbReference type="Proteomes" id="UP000198636">
    <property type="component" value="Unassembled WGS sequence"/>
</dbReference>
<dbReference type="EMBL" id="FMUS01000014">
    <property type="protein sequence ID" value="SCY74256.1"/>
    <property type="molecule type" value="Genomic_DNA"/>
</dbReference>
<feature type="transmembrane region" description="Helical" evidence="1">
    <location>
        <begin position="57"/>
        <end position="76"/>
    </location>
</feature>
<dbReference type="RefSeq" id="WP_091543560.1">
    <property type="nucleotide sequence ID" value="NZ_FMUS01000014.1"/>
</dbReference>
<keyword evidence="1" id="KW-0472">Membrane</keyword>
<reference evidence="2 3" key="1">
    <citation type="submission" date="2016-10" db="EMBL/GenBank/DDBJ databases">
        <authorList>
            <person name="de Groot N.N."/>
        </authorList>
    </citation>
    <scope>NUCLEOTIDE SEQUENCE [LARGE SCALE GENOMIC DNA]</scope>
    <source>
        <strain evidence="2 3">DSM 18978</strain>
    </source>
</reference>
<evidence type="ECO:0000256" key="1">
    <source>
        <dbReference type="SAM" id="Phobius"/>
    </source>
</evidence>
<accession>A0A1G5IDT9</accession>
<dbReference type="AlphaFoldDB" id="A0A1G5IDT9"/>
<feature type="transmembrane region" description="Helical" evidence="1">
    <location>
        <begin position="6"/>
        <end position="27"/>
    </location>
</feature>
<feature type="transmembrane region" description="Helical" evidence="1">
    <location>
        <begin position="34"/>
        <end position="51"/>
    </location>
</feature>
<gene>
    <name evidence="2" type="ORF">SAMN03080606_02366</name>
</gene>
<protein>
    <submittedName>
        <fullName evidence="2">Uncharacterized protein</fullName>
    </submittedName>
</protein>